<name>A0ABT6PH99_9STRE</name>
<evidence type="ECO:0000313" key="1">
    <source>
        <dbReference type="EMBL" id="MDI1474858.1"/>
    </source>
</evidence>
<gene>
    <name evidence="1" type="ORF">QEZ38_09175</name>
</gene>
<sequence length="97" mass="11448">MGLFFYTKIGSIRSIGDLPTTEIIEPLIELLSIRKAIEIQYSLPELEKIRFLGLSHFMKVHKNGIIYSRVFHFKIFVLFRTFIAFYDIRKISGELDY</sequence>
<protein>
    <submittedName>
        <fullName evidence="1">Uncharacterized protein</fullName>
    </submittedName>
</protein>
<reference evidence="1" key="1">
    <citation type="submission" date="2023-04" db="EMBL/GenBank/DDBJ databases">
        <title>A new Streptococcus species isolated from the patient with bacteremia.</title>
        <authorList>
            <person name="Chen Y.-S."/>
            <person name="Lee C.-Y."/>
            <person name="Chan C.-K."/>
        </authorList>
    </citation>
    <scope>NUCLEOTIDE SEQUENCE</scope>
    <source>
        <strain evidence="1">ST22-14</strain>
    </source>
</reference>
<dbReference type="Proteomes" id="UP001160991">
    <property type="component" value="Unassembled WGS sequence"/>
</dbReference>
<comment type="caution">
    <text evidence="1">The sequence shown here is derived from an EMBL/GenBank/DDBJ whole genome shotgun (WGS) entry which is preliminary data.</text>
</comment>
<organism evidence="1 2">
    <name type="scientific">Streptococcus taonis</name>
    <dbReference type="NCBI Taxonomy" id="3041623"/>
    <lineage>
        <taxon>Bacteria</taxon>
        <taxon>Bacillati</taxon>
        <taxon>Bacillota</taxon>
        <taxon>Bacilli</taxon>
        <taxon>Lactobacillales</taxon>
        <taxon>Streptococcaceae</taxon>
        <taxon>Streptococcus</taxon>
    </lineage>
</organism>
<dbReference type="EMBL" id="JARZZP010000019">
    <property type="protein sequence ID" value="MDI1474858.1"/>
    <property type="molecule type" value="Genomic_DNA"/>
</dbReference>
<evidence type="ECO:0000313" key="2">
    <source>
        <dbReference type="Proteomes" id="UP001160991"/>
    </source>
</evidence>
<keyword evidence="2" id="KW-1185">Reference proteome</keyword>
<proteinExistence type="predicted"/>
<accession>A0ABT6PH99</accession>